<name>B3QSS5_CHLT3</name>
<proteinExistence type="inferred from homology"/>
<keyword evidence="14" id="KW-1185">Reference proteome</keyword>
<gene>
    <name evidence="13" type="ordered locus">Ctha_1664</name>
</gene>
<keyword evidence="4 11" id="KW-0812">Transmembrane</keyword>
<evidence type="ECO:0000256" key="9">
    <source>
        <dbReference type="ARBA" id="ARBA00023136"/>
    </source>
</evidence>
<protein>
    <recommendedName>
        <fullName evidence="12">Cation efflux protein transmembrane domain-containing protein</fullName>
    </recommendedName>
</protein>
<comment type="subcellular location">
    <subcellularLocation>
        <location evidence="2">Cytoplasmic vesicle</location>
        <location evidence="2">Secretory vesicle</location>
        <location evidence="2">Synaptic vesicle membrane</location>
        <topology evidence="2">Multi-pass membrane protein</topology>
    </subcellularLocation>
    <subcellularLocation>
        <location evidence="1">Early endosome membrane</location>
    </subcellularLocation>
</comment>
<feature type="transmembrane region" description="Helical" evidence="11">
    <location>
        <begin position="157"/>
        <end position="179"/>
    </location>
</feature>
<feature type="transmembrane region" description="Helical" evidence="11">
    <location>
        <begin position="90"/>
        <end position="109"/>
    </location>
</feature>
<dbReference type="InterPro" id="IPR058533">
    <property type="entry name" value="Cation_efflux_TM"/>
</dbReference>
<evidence type="ECO:0000256" key="4">
    <source>
        <dbReference type="ARBA" id="ARBA00022692"/>
    </source>
</evidence>
<evidence type="ECO:0000313" key="14">
    <source>
        <dbReference type="Proteomes" id="UP000001208"/>
    </source>
</evidence>
<keyword evidence="10" id="KW-0968">Cytoplasmic vesicle</keyword>
<feature type="transmembrane region" description="Helical" evidence="11">
    <location>
        <begin position="12"/>
        <end position="35"/>
    </location>
</feature>
<keyword evidence="9 11" id="KW-0472">Membrane</keyword>
<dbReference type="EMBL" id="CP001100">
    <property type="protein sequence ID" value="ACF14122.1"/>
    <property type="molecule type" value="Genomic_DNA"/>
</dbReference>
<dbReference type="AlphaFoldDB" id="B3QSS5"/>
<organism evidence="13 14">
    <name type="scientific">Chloroherpeton thalassium (strain ATCC 35110 / GB-78)</name>
    <dbReference type="NCBI Taxonomy" id="517418"/>
    <lineage>
        <taxon>Bacteria</taxon>
        <taxon>Pseudomonadati</taxon>
        <taxon>Chlorobiota</taxon>
        <taxon>Chlorobiia</taxon>
        <taxon>Chlorobiales</taxon>
        <taxon>Chloroherpetonaceae</taxon>
        <taxon>Chloroherpeton</taxon>
    </lineage>
</organism>
<dbReference type="PANTHER" id="PTHR31937:SF2">
    <property type="entry name" value="TRANSMEMBRANE PROTEIN 163"/>
    <property type="match status" value="1"/>
</dbReference>
<dbReference type="Gene3D" id="1.20.1510.10">
    <property type="entry name" value="Cation efflux protein transmembrane domain"/>
    <property type="match status" value="1"/>
</dbReference>
<feature type="transmembrane region" description="Helical" evidence="11">
    <location>
        <begin position="115"/>
        <end position="136"/>
    </location>
</feature>
<evidence type="ECO:0000256" key="8">
    <source>
        <dbReference type="ARBA" id="ARBA00023018"/>
    </source>
</evidence>
<keyword evidence="7 11" id="KW-1133">Transmembrane helix</keyword>
<feature type="transmembrane region" description="Helical" evidence="11">
    <location>
        <begin position="41"/>
        <end position="65"/>
    </location>
</feature>
<keyword evidence="8" id="KW-0770">Synapse</keyword>
<evidence type="ECO:0000256" key="3">
    <source>
        <dbReference type="ARBA" id="ARBA00008731"/>
    </source>
</evidence>
<dbReference type="GO" id="GO:0031410">
    <property type="term" value="C:cytoplasmic vesicle"/>
    <property type="evidence" value="ECO:0007669"/>
    <property type="project" value="UniProtKB-KW"/>
</dbReference>
<dbReference type="Proteomes" id="UP000001208">
    <property type="component" value="Chromosome"/>
</dbReference>
<evidence type="ECO:0000256" key="11">
    <source>
        <dbReference type="SAM" id="Phobius"/>
    </source>
</evidence>
<feature type="domain" description="Cation efflux protein transmembrane" evidence="12">
    <location>
        <begin position="23"/>
        <end position="198"/>
    </location>
</feature>
<evidence type="ECO:0000256" key="5">
    <source>
        <dbReference type="ARBA" id="ARBA00022753"/>
    </source>
</evidence>
<dbReference type="eggNOG" id="COG0053">
    <property type="taxonomic scope" value="Bacteria"/>
</dbReference>
<dbReference type="RefSeq" id="WP_012500206.1">
    <property type="nucleotide sequence ID" value="NC_011026.1"/>
</dbReference>
<evidence type="ECO:0000259" key="12">
    <source>
        <dbReference type="Pfam" id="PF01545"/>
    </source>
</evidence>
<dbReference type="InterPro" id="IPR026765">
    <property type="entry name" value="Tmem163"/>
</dbReference>
<evidence type="ECO:0000256" key="10">
    <source>
        <dbReference type="ARBA" id="ARBA00023329"/>
    </source>
</evidence>
<dbReference type="STRING" id="517418.Ctha_1664"/>
<evidence type="ECO:0000256" key="1">
    <source>
        <dbReference type="ARBA" id="ARBA00004146"/>
    </source>
</evidence>
<dbReference type="SUPFAM" id="SSF161111">
    <property type="entry name" value="Cation efflux protein transmembrane domain-like"/>
    <property type="match status" value="1"/>
</dbReference>
<keyword evidence="6" id="KW-0862">Zinc</keyword>
<evidence type="ECO:0000256" key="6">
    <source>
        <dbReference type="ARBA" id="ARBA00022833"/>
    </source>
</evidence>
<dbReference type="PANTHER" id="PTHR31937">
    <property type="entry name" value="TRANSMEMBRANE PROTEIN 163"/>
    <property type="match status" value="1"/>
</dbReference>
<dbReference type="GO" id="GO:0008324">
    <property type="term" value="F:monoatomic cation transmembrane transporter activity"/>
    <property type="evidence" value="ECO:0007669"/>
    <property type="project" value="InterPro"/>
</dbReference>
<sequence>MENETQLQNYKLALWLSFITIGYNVIEGLLSVIFGMEDETLALFGFGLDSFVEVISGIGVAHMVWRIQKQPNSNRDQFEITALKITGSSFYLLALGIGLSSGISIFTGHRPETTIWGVIIGGVSILSMWILIQYKIKVGKALHSSAILADANCTKTCLYLSALILVSSIFYEITGIGYIDSVGSLGVAYFAFTEGRESFDKAKGKTCCSSCSCSV</sequence>
<dbReference type="Pfam" id="PF01545">
    <property type="entry name" value="Cation_efflux"/>
    <property type="match status" value="1"/>
</dbReference>
<evidence type="ECO:0000256" key="7">
    <source>
        <dbReference type="ARBA" id="ARBA00022989"/>
    </source>
</evidence>
<evidence type="ECO:0000313" key="13">
    <source>
        <dbReference type="EMBL" id="ACF14122.1"/>
    </source>
</evidence>
<comment type="similarity">
    <text evidence="3">Belongs to the TMEM163 family.</text>
</comment>
<keyword evidence="5" id="KW-0967">Endosome</keyword>
<reference evidence="13 14" key="1">
    <citation type="submission" date="2008-06" db="EMBL/GenBank/DDBJ databases">
        <title>Complete sequence of Chloroherpeton thalassium ATCC 35110.</title>
        <authorList>
            <consortium name="US DOE Joint Genome Institute"/>
            <person name="Lucas S."/>
            <person name="Copeland A."/>
            <person name="Lapidus A."/>
            <person name="Glavina del Rio T."/>
            <person name="Dalin E."/>
            <person name="Tice H."/>
            <person name="Bruce D."/>
            <person name="Goodwin L."/>
            <person name="Pitluck S."/>
            <person name="Schmutz J."/>
            <person name="Larimer F."/>
            <person name="Land M."/>
            <person name="Hauser L."/>
            <person name="Kyrpides N."/>
            <person name="Mikhailova N."/>
            <person name="Liu Z."/>
            <person name="Li T."/>
            <person name="Zhao F."/>
            <person name="Overmann J."/>
            <person name="Bryant D.A."/>
            <person name="Richardson P."/>
        </authorList>
    </citation>
    <scope>NUCLEOTIDE SEQUENCE [LARGE SCALE GENOMIC DNA]</scope>
    <source>
        <strain evidence="14">ATCC 35110 / GB-78</strain>
    </source>
</reference>
<dbReference type="KEGG" id="cts:Ctha_1664"/>
<evidence type="ECO:0000256" key="2">
    <source>
        <dbReference type="ARBA" id="ARBA00004644"/>
    </source>
</evidence>
<accession>B3QSS5</accession>
<dbReference type="GO" id="GO:0016020">
    <property type="term" value="C:membrane"/>
    <property type="evidence" value="ECO:0007669"/>
    <property type="project" value="InterPro"/>
</dbReference>
<dbReference type="HOGENOM" id="CLU_073293_0_0_10"/>
<dbReference type="OrthoDB" id="9790544at2"/>
<dbReference type="InterPro" id="IPR027469">
    <property type="entry name" value="Cation_efflux_TMD_sf"/>
</dbReference>